<evidence type="ECO:0000313" key="2">
    <source>
        <dbReference type="Proteomes" id="UP000821845"/>
    </source>
</evidence>
<protein>
    <submittedName>
        <fullName evidence="1">Uncharacterized protein</fullName>
    </submittedName>
</protein>
<proteinExistence type="predicted"/>
<sequence length="142" mass="15980">MALEKYCFKLKRNEVPEKSTTAQLLVDESKPDVTLLCEGISFKAHRTVLTAYSQLFQQQLSADPNLDTVVIPKHVSGADLTKLVEVMYRGEVTLPTQNLFSLLKAVKTLRMDGRCTFVLDKGVTEEPSKFERHLPNVLSRAL</sequence>
<organism evidence="1 2">
    <name type="scientific">Hyalomma asiaticum</name>
    <name type="common">Tick</name>
    <dbReference type="NCBI Taxonomy" id="266040"/>
    <lineage>
        <taxon>Eukaryota</taxon>
        <taxon>Metazoa</taxon>
        <taxon>Ecdysozoa</taxon>
        <taxon>Arthropoda</taxon>
        <taxon>Chelicerata</taxon>
        <taxon>Arachnida</taxon>
        <taxon>Acari</taxon>
        <taxon>Parasitiformes</taxon>
        <taxon>Ixodida</taxon>
        <taxon>Ixodoidea</taxon>
        <taxon>Ixodidae</taxon>
        <taxon>Hyalomminae</taxon>
        <taxon>Hyalomma</taxon>
    </lineage>
</organism>
<evidence type="ECO:0000313" key="1">
    <source>
        <dbReference type="EMBL" id="KAH6939427.1"/>
    </source>
</evidence>
<accession>A0ACB7T1Z3</accession>
<comment type="caution">
    <text evidence="1">The sequence shown here is derived from an EMBL/GenBank/DDBJ whole genome shotgun (WGS) entry which is preliminary data.</text>
</comment>
<gene>
    <name evidence="1" type="ORF">HPB50_017825</name>
</gene>
<dbReference type="Proteomes" id="UP000821845">
    <property type="component" value="Chromosome 2"/>
</dbReference>
<reference evidence="1" key="1">
    <citation type="submission" date="2020-05" db="EMBL/GenBank/DDBJ databases">
        <title>Large-scale comparative analyses of tick genomes elucidate their genetic diversity and vector capacities.</title>
        <authorList>
            <person name="Jia N."/>
            <person name="Wang J."/>
            <person name="Shi W."/>
            <person name="Du L."/>
            <person name="Sun Y."/>
            <person name="Zhan W."/>
            <person name="Jiang J."/>
            <person name="Wang Q."/>
            <person name="Zhang B."/>
            <person name="Ji P."/>
            <person name="Sakyi L.B."/>
            <person name="Cui X."/>
            <person name="Yuan T."/>
            <person name="Jiang B."/>
            <person name="Yang W."/>
            <person name="Lam T.T.-Y."/>
            <person name="Chang Q."/>
            <person name="Ding S."/>
            <person name="Wang X."/>
            <person name="Zhu J."/>
            <person name="Ruan X."/>
            <person name="Zhao L."/>
            <person name="Wei J."/>
            <person name="Que T."/>
            <person name="Du C."/>
            <person name="Cheng J."/>
            <person name="Dai P."/>
            <person name="Han X."/>
            <person name="Huang E."/>
            <person name="Gao Y."/>
            <person name="Liu J."/>
            <person name="Shao H."/>
            <person name="Ye R."/>
            <person name="Li L."/>
            <person name="Wei W."/>
            <person name="Wang X."/>
            <person name="Wang C."/>
            <person name="Yang T."/>
            <person name="Huo Q."/>
            <person name="Li W."/>
            <person name="Guo W."/>
            <person name="Chen H."/>
            <person name="Zhou L."/>
            <person name="Ni X."/>
            <person name="Tian J."/>
            <person name="Zhou Y."/>
            <person name="Sheng Y."/>
            <person name="Liu T."/>
            <person name="Pan Y."/>
            <person name="Xia L."/>
            <person name="Li J."/>
            <person name="Zhao F."/>
            <person name="Cao W."/>
        </authorList>
    </citation>
    <scope>NUCLEOTIDE SEQUENCE</scope>
    <source>
        <strain evidence="1">Hyas-2018</strain>
    </source>
</reference>
<dbReference type="EMBL" id="CM023482">
    <property type="protein sequence ID" value="KAH6939427.1"/>
    <property type="molecule type" value="Genomic_DNA"/>
</dbReference>
<keyword evidence="2" id="KW-1185">Reference proteome</keyword>
<name>A0ACB7T1Z3_HYAAI</name>